<accession>A0A420WSN1</accession>
<keyword evidence="6 11" id="KW-1133">Transmembrane helix</keyword>
<comment type="similarity">
    <text evidence="3 9">Belongs to the FliF family.</text>
</comment>
<dbReference type="GO" id="GO:0071973">
    <property type="term" value="P:bacterial-type flagellum-dependent cell motility"/>
    <property type="evidence" value="ECO:0007669"/>
    <property type="project" value="InterPro"/>
</dbReference>
<dbReference type="InterPro" id="IPR000067">
    <property type="entry name" value="FlgMring_FliF"/>
</dbReference>
<dbReference type="Pfam" id="PF01514">
    <property type="entry name" value="YscJ_FliF"/>
    <property type="match status" value="1"/>
</dbReference>
<comment type="function">
    <text evidence="9">The M ring may be actively involved in energy transduction.</text>
</comment>
<dbReference type="EMBL" id="RBIG01000001">
    <property type="protein sequence ID" value="RKQ73822.1"/>
    <property type="molecule type" value="Genomic_DNA"/>
</dbReference>
<feature type="compositionally biased region" description="Polar residues" evidence="10">
    <location>
        <begin position="299"/>
        <end position="314"/>
    </location>
</feature>
<evidence type="ECO:0000256" key="6">
    <source>
        <dbReference type="ARBA" id="ARBA00022989"/>
    </source>
</evidence>
<dbReference type="GO" id="GO:0003774">
    <property type="term" value="F:cytoskeletal motor activity"/>
    <property type="evidence" value="ECO:0007669"/>
    <property type="project" value="InterPro"/>
</dbReference>
<evidence type="ECO:0000259" key="13">
    <source>
        <dbReference type="Pfam" id="PF08345"/>
    </source>
</evidence>
<organism evidence="14 15">
    <name type="scientific">Oceanibaculum indicum</name>
    <dbReference type="NCBI Taxonomy" id="526216"/>
    <lineage>
        <taxon>Bacteria</taxon>
        <taxon>Pseudomonadati</taxon>
        <taxon>Pseudomonadota</taxon>
        <taxon>Alphaproteobacteria</taxon>
        <taxon>Rhodospirillales</taxon>
        <taxon>Oceanibaculaceae</taxon>
        <taxon>Oceanibaculum</taxon>
    </lineage>
</organism>
<protein>
    <recommendedName>
        <fullName evidence="9">Flagellar M-ring protein</fullName>
    </recommendedName>
</protein>
<feature type="transmembrane region" description="Helical" evidence="11">
    <location>
        <begin position="434"/>
        <end position="455"/>
    </location>
</feature>
<evidence type="ECO:0000256" key="10">
    <source>
        <dbReference type="SAM" id="MobiDB-lite"/>
    </source>
</evidence>
<feature type="region of interest" description="Disordered" evidence="10">
    <location>
        <begin position="279"/>
        <end position="334"/>
    </location>
</feature>
<dbReference type="InterPro" id="IPR006182">
    <property type="entry name" value="FliF_N_dom"/>
</dbReference>
<keyword evidence="14" id="KW-0966">Cell projection</keyword>
<dbReference type="InterPro" id="IPR043427">
    <property type="entry name" value="YscJ/FliF"/>
</dbReference>
<proteinExistence type="inferred from homology"/>
<evidence type="ECO:0000313" key="15">
    <source>
        <dbReference type="Proteomes" id="UP000277424"/>
    </source>
</evidence>
<dbReference type="Proteomes" id="UP000277424">
    <property type="component" value="Unassembled WGS sequence"/>
</dbReference>
<feature type="transmembrane region" description="Helical" evidence="11">
    <location>
        <begin position="12"/>
        <end position="33"/>
    </location>
</feature>
<comment type="caution">
    <text evidence="14">The sequence shown here is derived from an EMBL/GenBank/DDBJ whole genome shotgun (WGS) entry which is preliminary data.</text>
</comment>
<dbReference type="PANTHER" id="PTHR30046:SF0">
    <property type="entry name" value="FLAGELLAR M-RING PROTEIN"/>
    <property type="match status" value="1"/>
</dbReference>
<feature type="domain" description="Flagellar M-ring C-terminal" evidence="13">
    <location>
        <begin position="249"/>
        <end position="412"/>
    </location>
</feature>
<reference evidence="14 15" key="1">
    <citation type="submission" date="2018-10" db="EMBL/GenBank/DDBJ databases">
        <title>Comparative analysis of microorganisms from saline springs in Andes Mountain Range, Colombia.</title>
        <authorList>
            <person name="Rubin E."/>
        </authorList>
    </citation>
    <scope>NUCLEOTIDE SEQUENCE [LARGE SCALE GENOMIC DNA]</scope>
    <source>
        <strain evidence="14 15">USBA 36</strain>
    </source>
</reference>
<comment type="subcellular location">
    <subcellularLocation>
        <location evidence="1 9">Bacterial flagellum basal body</location>
    </subcellularLocation>
    <subcellularLocation>
        <location evidence="2">Cell membrane</location>
        <topology evidence="2">Multi-pass membrane protein</topology>
    </subcellularLocation>
</comment>
<evidence type="ECO:0000256" key="2">
    <source>
        <dbReference type="ARBA" id="ARBA00004651"/>
    </source>
</evidence>
<keyword evidence="14" id="KW-0282">Flagellum</keyword>
<dbReference type="GO" id="GO:0009431">
    <property type="term" value="C:bacterial-type flagellum basal body, MS ring"/>
    <property type="evidence" value="ECO:0007669"/>
    <property type="project" value="InterPro"/>
</dbReference>
<evidence type="ECO:0000313" key="14">
    <source>
        <dbReference type="EMBL" id="RKQ73822.1"/>
    </source>
</evidence>
<dbReference type="GO" id="GO:0005886">
    <property type="term" value="C:plasma membrane"/>
    <property type="evidence" value="ECO:0007669"/>
    <property type="project" value="UniProtKB-SubCell"/>
</dbReference>
<feature type="domain" description="Flagellar M-ring N-terminal" evidence="12">
    <location>
        <begin position="39"/>
        <end position="214"/>
    </location>
</feature>
<evidence type="ECO:0000256" key="5">
    <source>
        <dbReference type="ARBA" id="ARBA00022692"/>
    </source>
</evidence>
<evidence type="ECO:0000256" key="7">
    <source>
        <dbReference type="ARBA" id="ARBA00023136"/>
    </source>
</evidence>
<keyword evidence="14" id="KW-0969">Cilium</keyword>
<dbReference type="OrthoDB" id="9807026at2"/>
<dbReference type="Pfam" id="PF08345">
    <property type="entry name" value="YscJ_FliF_C"/>
    <property type="match status" value="1"/>
</dbReference>
<sequence>MNPIMQFFRNLGAVRLAVLGGVAVALIAFLFFLTSRLASPSMQLLYSGLEPGDSREVVNYLSQSGAQFELRGQNGSEIYVPGDQINNLRMALAQQGLPTEGSMGYEIFDKSDGFGTTNFVLNINQLRALEGELARTIGSIRGVRSARVHLVMPRRELFSRERMEPSASIALRMQGAQRLDREQIKAIQYLVGAAVPGLTPTKVSIIDDKGSLLARGVDDPNDPNHLAATAEERRIAYESRTARAIEMLLERSVGYGKVRAEVHADLDFDRIVTNREEYDPNGQVVRSTQNVDESRESTESGANQAVTVQTNLPEAQQGQPGGGASSRDSRTEETVNYEITRTVQNIVRETGNVRRLTVAVLVDGTYTRGDGGEPVYQERNEQQLQQIEALVRSTIGFDANRGDQIEVVNMRFAPLDDIGVGADSTLFGLSKNDFLQLAEIIVLAVVGLLVILLVVRPVLSRLFESLPAAGAILSGPTGMLRDQSGATAALAGPGMPGMEMAPEGMGALALPEEEEEDMLDTMIDISRVEGRVRASSLRKIGEIVDKHPDEAVSIIRNWMYQEQN</sequence>
<keyword evidence="8 9" id="KW-0975">Bacterial flagellum</keyword>
<evidence type="ECO:0000256" key="9">
    <source>
        <dbReference type="PIRNR" id="PIRNR004862"/>
    </source>
</evidence>
<evidence type="ECO:0000256" key="4">
    <source>
        <dbReference type="ARBA" id="ARBA00022475"/>
    </source>
</evidence>
<evidence type="ECO:0000259" key="12">
    <source>
        <dbReference type="Pfam" id="PF01514"/>
    </source>
</evidence>
<dbReference type="NCBIfam" id="TIGR00206">
    <property type="entry name" value="fliF"/>
    <property type="match status" value="1"/>
</dbReference>
<name>A0A420WSN1_9PROT</name>
<gene>
    <name evidence="14" type="ORF">BCL74_1614</name>
</gene>
<dbReference type="PANTHER" id="PTHR30046">
    <property type="entry name" value="FLAGELLAR M-RING PROTEIN"/>
    <property type="match status" value="1"/>
</dbReference>
<dbReference type="PRINTS" id="PR01009">
    <property type="entry name" value="FLGMRINGFLIF"/>
</dbReference>
<keyword evidence="4" id="KW-1003">Cell membrane</keyword>
<evidence type="ECO:0000256" key="8">
    <source>
        <dbReference type="ARBA" id="ARBA00023143"/>
    </source>
</evidence>
<keyword evidence="5 11" id="KW-0812">Transmembrane</keyword>
<dbReference type="Gene3D" id="3.30.300.30">
    <property type="match status" value="1"/>
</dbReference>
<dbReference type="InterPro" id="IPR045851">
    <property type="entry name" value="AMP-bd_C_sf"/>
</dbReference>
<dbReference type="PIRSF" id="PIRSF004862">
    <property type="entry name" value="FliF"/>
    <property type="match status" value="1"/>
</dbReference>
<dbReference type="AlphaFoldDB" id="A0A420WSN1"/>
<keyword evidence="7 11" id="KW-0472">Membrane</keyword>
<dbReference type="InterPro" id="IPR013556">
    <property type="entry name" value="Flag_M-ring_C"/>
</dbReference>
<evidence type="ECO:0000256" key="1">
    <source>
        <dbReference type="ARBA" id="ARBA00004117"/>
    </source>
</evidence>
<evidence type="ECO:0000256" key="3">
    <source>
        <dbReference type="ARBA" id="ARBA00007971"/>
    </source>
</evidence>
<evidence type="ECO:0000256" key="11">
    <source>
        <dbReference type="SAM" id="Phobius"/>
    </source>
</evidence>